<dbReference type="InterPro" id="IPR020472">
    <property type="entry name" value="WD40_PAC1"/>
</dbReference>
<dbReference type="PRINTS" id="PR00320">
    <property type="entry name" value="GPROTEINBRPT"/>
</dbReference>
<name>A0A9Q1KPA5_9CARY</name>
<dbReference type="Pfam" id="PF00400">
    <property type="entry name" value="WD40"/>
    <property type="match status" value="4"/>
</dbReference>
<evidence type="ECO:0000256" key="1">
    <source>
        <dbReference type="ARBA" id="ARBA00022574"/>
    </source>
</evidence>
<feature type="repeat" description="WD" evidence="3">
    <location>
        <begin position="348"/>
        <end position="388"/>
    </location>
</feature>
<dbReference type="PROSITE" id="PS50082">
    <property type="entry name" value="WD_REPEATS_2"/>
    <property type="match status" value="4"/>
</dbReference>
<dbReference type="InterPro" id="IPR015943">
    <property type="entry name" value="WD40/YVTN_repeat-like_dom_sf"/>
</dbReference>
<evidence type="ECO:0008006" key="6">
    <source>
        <dbReference type="Google" id="ProtNLM"/>
    </source>
</evidence>
<dbReference type="SUPFAM" id="SSF50978">
    <property type="entry name" value="WD40 repeat-like"/>
    <property type="match status" value="1"/>
</dbReference>
<accession>A0A9Q1KPA5</accession>
<evidence type="ECO:0000313" key="4">
    <source>
        <dbReference type="EMBL" id="KAJ8446237.1"/>
    </source>
</evidence>
<keyword evidence="2" id="KW-0677">Repeat</keyword>
<keyword evidence="5" id="KW-1185">Reference proteome</keyword>
<dbReference type="PROSITE" id="PS50294">
    <property type="entry name" value="WD_REPEATS_REGION"/>
    <property type="match status" value="2"/>
</dbReference>
<organism evidence="4 5">
    <name type="scientific">Carnegiea gigantea</name>
    <dbReference type="NCBI Taxonomy" id="171969"/>
    <lineage>
        <taxon>Eukaryota</taxon>
        <taxon>Viridiplantae</taxon>
        <taxon>Streptophyta</taxon>
        <taxon>Embryophyta</taxon>
        <taxon>Tracheophyta</taxon>
        <taxon>Spermatophyta</taxon>
        <taxon>Magnoliopsida</taxon>
        <taxon>eudicotyledons</taxon>
        <taxon>Gunneridae</taxon>
        <taxon>Pentapetalae</taxon>
        <taxon>Caryophyllales</taxon>
        <taxon>Cactineae</taxon>
        <taxon>Cactaceae</taxon>
        <taxon>Cactoideae</taxon>
        <taxon>Echinocereeae</taxon>
        <taxon>Carnegiea</taxon>
    </lineage>
</organism>
<dbReference type="InterPro" id="IPR040324">
    <property type="entry name" value="WDR44/Dgr2"/>
</dbReference>
<evidence type="ECO:0000256" key="3">
    <source>
        <dbReference type="PROSITE-ProRule" id="PRU00221"/>
    </source>
</evidence>
<evidence type="ECO:0000313" key="5">
    <source>
        <dbReference type="Proteomes" id="UP001153076"/>
    </source>
</evidence>
<proteinExistence type="predicted"/>
<dbReference type="InterPro" id="IPR036322">
    <property type="entry name" value="WD40_repeat_dom_sf"/>
</dbReference>
<reference evidence="4" key="1">
    <citation type="submission" date="2022-04" db="EMBL/GenBank/DDBJ databases">
        <title>Carnegiea gigantea Genome sequencing and assembly v2.</title>
        <authorList>
            <person name="Copetti D."/>
            <person name="Sanderson M.J."/>
            <person name="Burquez A."/>
            <person name="Wojciechowski M.F."/>
        </authorList>
    </citation>
    <scope>NUCLEOTIDE SEQUENCE</scope>
    <source>
        <strain evidence="4">SGP5-SGP5p</strain>
        <tissue evidence="4">Aerial part</tissue>
    </source>
</reference>
<comment type="caution">
    <text evidence="4">The sequence shown here is derived from an EMBL/GenBank/DDBJ whole genome shotgun (WGS) entry which is preliminary data.</text>
</comment>
<feature type="repeat" description="WD" evidence="3">
    <location>
        <begin position="247"/>
        <end position="288"/>
    </location>
</feature>
<keyword evidence="1 3" id="KW-0853">WD repeat</keyword>
<evidence type="ECO:0000256" key="2">
    <source>
        <dbReference type="ARBA" id="ARBA00022737"/>
    </source>
</evidence>
<dbReference type="Gene3D" id="2.130.10.10">
    <property type="entry name" value="YVTN repeat-like/Quinoprotein amine dehydrogenase"/>
    <property type="match status" value="2"/>
</dbReference>
<sequence>MDTCSDNGEHQFFDAVEEIAVASDSGSDCPEEMVANSSSREQNLISNGALFDVWIQNPESVQARRSKFLNWLGLGEHRISSDDPEDSCDFEGEFVRISSSESASRSLSYWSTIDSEFSGKMNPEEKLVCRIDKIDGGMESNVGDQTKELVSDISITDEHPECSSGASSFNGTFALVKSTDVSCSSETTKSVKKWWLRRLRSFSCVAEKREESFNCGLSNRARIQRVKVHQSKKQSKELSALYLAQNIRAHKGAILTMEFSPDGQLLASAGEDRIVRVWKVVEDDRSSEFDIPDMDPSCVYFAMNHQSELKPLTTDKEKNGKLRRTSDSACVILPPKVFRLLEKPLHEFQGHTCEVLDLSWSKNNCLLSSSVDKTVRLWRVGSDRCLKFNPVNDNHFISGSIDGKVRIWEISHCKVVNWTEIKDIVTAVCYRPDGQGGIIGTITGSCRFYSISDNQLQLDAQISLHNKKKSSGKWITGFQFFTQDPSKVMVSCADSQVRIIKGVNVIGKYKGLKSAGTYCSAYFTSDGKHIVSASEDSNVYVWKCNDQDHQDKPQIKKIKSSERFLSNASIALPWPGLRNEGRGNRKQTLSSFSPADFSCGHDFLDSCPPKGSALWPEERLLSSNPMGVTSSIHKSEFKFLRSCQSISDFHAWGLVIVTAGWDGRIKSFHNYGLPVPH</sequence>
<dbReference type="PANTHER" id="PTHR14221">
    <property type="entry name" value="WD REPEAT DOMAIN 44"/>
    <property type="match status" value="1"/>
</dbReference>
<dbReference type="Proteomes" id="UP001153076">
    <property type="component" value="Unassembled WGS sequence"/>
</dbReference>
<dbReference type="InterPro" id="IPR001680">
    <property type="entry name" value="WD40_rpt"/>
</dbReference>
<gene>
    <name evidence="4" type="ORF">Cgig2_016008</name>
</gene>
<feature type="repeat" description="WD" evidence="3">
    <location>
        <begin position="386"/>
        <end position="411"/>
    </location>
</feature>
<dbReference type="PANTHER" id="PTHR14221:SF57">
    <property type="entry name" value="TRANSDUCIN_WD40 REPEAT-LIKE SUPERFAMILY PROTEIN"/>
    <property type="match status" value="1"/>
</dbReference>
<dbReference type="OrthoDB" id="408728at2759"/>
<dbReference type="SMART" id="SM00320">
    <property type="entry name" value="WD40"/>
    <property type="match status" value="7"/>
</dbReference>
<feature type="repeat" description="WD" evidence="3">
    <location>
        <begin position="523"/>
        <end position="543"/>
    </location>
</feature>
<protein>
    <recommendedName>
        <fullName evidence="6">WD repeat-containing protein 44</fullName>
    </recommendedName>
</protein>
<dbReference type="EMBL" id="JAKOGI010000058">
    <property type="protein sequence ID" value="KAJ8446237.1"/>
    <property type="molecule type" value="Genomic_DNA"/>
</dbReference>
<dbReference type="AlphaFoldDB" id="A0A9Q1KPA5"/>